<dbReference type="InterPro" id="IPR005828">
    <property type="entry name" value="MFS_sugar_transport-like"/>
</dbReference>
<evidence type="ECO:0000313" key="7">
    <source>
        <dbReference type="EMBL" id="KAL2786764.1"/>
    </source>
</evidence>
<dbReference type="PANTHER" id="PTHR48022:SF64">
    <property type="entry name" value="MAJOR FACILITATOR SUPERFAMILY (MFS) PROFILE DOMAIN-CONTAINING PROTEIN"/>
    <property type="match status" value="1"/>
</dbReference>
<gene>
    <name evidence="7" type="ORF">BJX66DRAFT_341811</name>
</gene>
<dbReference type="Pfam" id="PF00083">
    <property type="entry name" value="Sugar_tr"/>
    <property type="match status" value="1"/>
</dbReference>
<organism evidence="7 8">
    <name type="scientific">Aspergillus keveii</name>
    <dbReference type="NCBI Taxonomy" id="714993"/>
    <lineage>
        <taxon>Eukaryota</taxon>
        <taxon>Fungi</taxon>
        <taxon>Dikarya</taxon>
        <taxon>Ascomycota</taxon>
        <taxon>Pezizomycotina</taxon>
        <taxon>Eurotiomycetes</taxon>
        <taxon>Eurotiomycetidae</taxon>
        <taxon>Eurotiales</taxon>
        <taxon>Aspergillaceae</taxon>
        <taxon>Aspergillus</taxon>
        <taxon>Aspergillus subgen. Nidulantes</taxon>
    </lineage>
</organism>
<protein>
    <submittedName>
        <fullName evidence="7">Uncharacterized protein</fullName>
    </submittedName>
</protein>
<feature type="compositionally biased region" description="Basic and acidic residues" evidence="5">
    <location>
        <begin position="268"/>
        <end position="284"/>
    </location>
</feature>
<dbReference type="Gene3D" id="1.20.1250.20">
    <property type="entry name" value="MFS general substrate transporter like domains"/>
    <property type="match status" value="1"/>
</dbReference>
<evidence type="ECO:0000256" key="5">
    <source>
        <dbReference type="SAM" id="MobiDB-lite"/>
    </source>
</evidence>
<keyword evidence="4 6" id="KW-0472">Membrane</keyword>
<feature type="transmembrane region" description="Helical" evidence="6">
    <location>
        <begin position="191"/>
        <end position="210"/>
    </location>
</feature>
<dbReference type="Proteomes" id="UP001610563">
    <property type="component" value="Unassembled WGS sequence"/>
</dbReference>
<evidence type="ECO:0000256" key="1">
    <source>
        <dbReference type="ARBA" id="ARBA00004141"/>
    </source>
</evidence>
<name>A0ABR4FU73_9EURO</name>
<keyword evidence="8" id="KW-1185">Reference proteome</keyword>
<comment type="caution">
    <text evidence="7">The sequence shown here is derived from an EMBL/GenBank/DDBJ whole genome shotgun (WGS) entry which is preliminary data.</text>
</comment>
<dbReference type="EMBL" id="JBFTWV010000110">
    <property type="protein sequence ID" value="KAL2786764.1"/>
    <property type="molecule type" value="Genomic_DNA"/>
</dbReference>
<evidence type="ECO:0000313" key="8">
    <source>
        <dbReference type="Proteomes" id="UP001610563"/>
    </source>
</evidence>
<evidence type="ECO:0000256" key="2">
    <source>
        <dbReference type="ARBA" id="ARBA00022692"/>
    </source>
</evidence>
<dbReference type="PANTHER" id="PTHR48022">
    <property type="entry name" value="PLASTIDIC GLUCOSE TRANSPORTER 4"/>
    <property type="match status" value="1"/>
</dbReference>
<accession>A0ABR4FU73</accession>
<feature type="region of interest" description="Disordered" evidence="5">
    <location>
        <begin position="264"/>
        <end position="284"/>
    </location>
</feature>
<dbReference type="InterPro" id="IPR036259">
    <property type="entry name" value="MFS_trans_sf"/>
</dbReference>
<keyword evidence="3 6" id="KW-1133">Transmembrane helix</keyword>
<keyword evidence="2 6" id="KW-0812">Transmembrane</keyword>
<sequence>MRANTIINDAGLRRLDLGVARAHVHVRCHDNLDDINSRMEGLTIAEDEGVIIVGVSLGGTPSFIPASYFADALGWKKCRTAFGDHSLRLDNPSRYNWALGLLWHASYDGRIISYYLAPILRSVSITSPTQQAGINLALQAWNSLAALTGAFATEPHGWRNLWLLSASFILPFFATVTTLSRAFAKLHIKSAGIASVAMLLLFFVSYALAYTPLSITYPVEILPYHLRAKGFSLSLTEFLFPETNGRALEEIAVVFDGQGARGSGFGGDGEKGEASNMVEVEHAA</sequence>
<evidence type="ECO:0000256" key="3">
    <source>
        <dbReference type="ARBA" id="ARBA00022989"/>
    </source>
</evidence>
<feature type="transmembrane region" description="Helical" evidence="6">
    <location>
        <begin position="161"/>
        <end position="179"/>
    </location>
</feature>
<reference evidence="7 8" key="1">
    <citation type="submission" date="2024-07" db="EMBL/GenBank/DDBJ databases">
        <title>Section-level genome sequencing and comparative genomics of Aspergillus sections Usti and Cavernicolus.</title>
        <authorList>
            <consortium name="Lawrence Berkeley National Laboratory"/>
            <person name="Nybo J.L."/>
            <person name="Vesth T.C."/>
            <person name="Theobald S."/>
            <person name="Frisvad J.C."/>
            <person name="Larsen T.O."/>
            <person name="Kjaerboelling I."/>
            <person name="Rothschild-Mancinelli K."/>
            <person name="Lyhne E.K."/>
            <person name="Kogle M.E."/>
            <person name="Barry K."/>
            <person name="Clum A."/>
            <person name="Na H."/>
            <person name="Ledsgaard L."/>
            <person name="Lin J."/>
            <person name="Lipzen A."/>
            <person name="Kuo A."/>
            <person name="Riley R."/>
            <person name="Mondo S."/>
            <person name="Labutti K."/>
            <person name="Haridas S."/>
            <person name="Pangalinan J."/>
            <person name="Salamov A.A."/>
            <person name="Simmons B.A."/>
            <person name="Magnuson J.K."/>
            <person name="Chen J."/>
            <person name="Drula E."/>
            <person name="Henrissat B."/>
            <person name="Wiebenga A."/>
            <person name="Lubbers R.J."/>
            <person name="Gomes A.C."/>
            <person name="Makela M.R."/>
            <person name="Stajich J."/>
            <person name="Grigoriev I.V."/>
            <person name="Mortensen U.H."/>
            <person name="De Vries R.P."/>
            <person name="Baker S.E."/>
            <person name="Andersen M.R."/>
        </authorList>
    </citation>
    <scope>NUCLEOTIDE SEQUENCE [LARGE SCALE GENOMIC DNA]</scope>
    <source>
        <strain evidence="7 8">CBS 209.92</strain>
    </source>
</reference>
<evidence type="ECO:0000256" key="4">
    <source>
        <dbReference type="ARBA" id="ARBA00023136"/>
    </source>
</evidence>
<proteinExistence type="predicted"/>
<dbReference type="InterPro" id="IPR050360">
    <property type="entry name" value="MFS_Sugar_Transporters"/>
</dbReference>
<comment type="subcellular location">
    <subcellularLocation>
        <location evidence="1">Membrane</location>
        <topology evidence="1">Multi-pass membrane protein</topology>
    </subcellularLocation>
</comment>
<evidence type="ECO:0000256" key="6">
    <source>
        <dbReference type="SAM" id="Phobius"/>
    </source>
</evidence>